<evidence type="ECO:0000256" key="2">
    <source>
        <dbReference type="ARBA" id="ARBA00022963"/>
    </source>
</evidence>
<name>A0ABS0BAQ5_9GAMM</name>
<accession>A0ABS0BAQ5</accession>
<dbReference type="PANTHER" id="PTHR14226">
    <property type="entry name" value="NEUROPATHY TARGET ESTERASE/SWISS CHEESE D.MELANOGASTER"/>
    <property type="match status" value="1"/>
</dbReference>
<dbReference type="PROSITE" id="PS51635">
    <property type="entry name" value="PNPLA"/>
    <property type="match status" value="1"/>
</dbReference>
<dbReference type="Gene3D" id="2.40.160.50">
    <property type="entry name" value="membrane protein fhac: a member of the omp85/tpsb transporter family"/>
    <property type="match status" value="1"/>
</dbReference>
<feature type="short sequence motif" description="DGA/G" evidence="4">
    <location>
        <begin position="222"/>
        <end position="224"/>
    </location>
</feature>
<gene>
    <name evidence="7" type="ORF">IU514_08675</name>
</gene>
<keyword evidence="8" id="KW-1185">Reference proteome</keyword>
<dbReference type="Gene3D" id="3.40.1090.10">
    <property type="entry name" value="Cytosolic phospholipase A2 catalytic domain"/>
    <property type="match status" value="2"/>
</dbReference>
<dbReference type="EMBL" id="JADLZT010000004">
    <property type="protein sequence ID" value="MBF6024104.1"/>
    <property type="molecule type" value="Genomic_DNA"/>
</dbReference>
<reference evidence="7 8" key="1">
    <citation type="submission" date="2020-11" db="EMBL/GenBank/DDBJ databases">
        <title>Draft Genome Sequence and Secondary Metabolite Biosynthetic Potential of the Lysobacter niastensis Type strain DSM 18481.</title>
        <authorList>
            <person name="Turrini P."/>
            <person name="Artuso I."/>
            <person name="Tescari M."/>
            <person name="Lugli G.A."/>
            <person name="Frangipani E."/>
            <person name="Ventura M."/>
            <person name="Visca P."/>
        </authorList>
    </citation>
    <scope>NUCLEOTIDE SEQUENCE [LARGE SCALE GENOMIC DNA]</scope>
    <source>
        <strain evidence="7 8">DSM 18481</strain>
    </source>
</reference>
<sequence>MDVRSRKTHGGLAGALLAMALSVPGLALAAEPAPPSPPGCVGLVLGGGGARGSAHIGVLKVLERERIPVCQVAGTSMGAIVGGLYSTGYTPDEMATLIETIDWGDMFIDDPPRRDIPMRRKDADFRYLLDLEIGYANGRVVLPVGFVQGEKLLMLLRRLTLSTWDAQDFDQLPIPFRAVAADIVTGEKVVFEDGDLALAIRSSMSVPGAFAPVRVDGRLLVDGGMVDNVPVDVVRGMGATRMIVVDVGSPLHKEEALTNPVVIMDQMVSALMNEKTKHTLATLGPQDVLIRPELGDITAAEFNRGKEAIEIGERAAEAVVPQLRAMSVDEATYAAHRARQQRREFDPGLVSFLDVVKGRSPSADRHVERALADNVGKPLDLEKLEHDMGSAYGDGRFQQIDYRIVERDGVRGLQIIPVNKPWSAFGKLGFQLDDNFNGDSSYLVSAELTFNDINDLGAEWRNVVRMGRITGLRSEFYQPFGQTGAFYLQPMLELRNESLPLWEGGNQLAEFRVNRRQVGVEAGYSPQPTWRISAELVRGNDRGDMLIGNPQDFEDSEESFAGALYNATWDTLDSVNFPTKGARLSLDLERYYSVMGADVEGDVARVTADWAQAWGRYHLLLGARLSSALDDENFFQTQDFLGGFLNLSGFEERALFGNQSALARAVLYRRTGNTSRLFSLPMFVGASLETGNAWQSKDDVDPDDLIIAGSVFVGFSTWLGPMFLAYGRNDEDQGSWYLTFGSLLRPRIK</sequence>
<evidence type="ECO:0000259" key="6">
    <source>
        <dbReference type="PROSITE" id="PS51635"/>
    </source>
</evidence>
<dbReference type="Pfam" id="PF01734">
    <property type="entry name" value="Patatin"/>
    <property type="match status" value="1"/>
</dbReference>
<dbReference type="InterPro" id="IPR002641">
    <property type="entry name" value="PNPLA_dom"/>
</dbReference>
<feature type="active site" description="Nucleophile" evidence="4">
    <location>
        <position position="76"/>
    </location>
</feature>
<feature type="short sequence motif" description="GXSXG" evidence="4">
    <location>
        <begin position="74"/>
        <end position="78"/>
    </location>
</feature>
<evidence type="ECO:0000256" key="3">
    <source>
        <dbReference type="ARBA" id="ARBA00023098"/>
    </source>
</evidence>
<evidence type="ECO:0000313" key="7">
    <source>
        <dbReference type="EMBL" id="MBF6024104.1"/>
    </source>
</evidence>
<evidence type="ECO:0000256" key="4">
    <source>
        <dbReference type="PROSITE-ProRule" id="PRU01161"/>
    </source>
</evidence>
<dbReference type="CDD" id="cd07205">
    <property type="entry name" value="Pat_PNPLA6_PNPLA7_NTE1_like"/>
    <property type="match status" value="1"/>
</dbReference>
<dbReference type="Proteomes" id="UP001429984">
    <property type="component" value="Unassembled WGS sequence"/>
</dbReference>
<evidence type="ECO:0000313" key="8">
    <source>
        <dbReference type="Proteomes" id="UP001429984"/>
    </source>
</evidence>
<evidence type="ECO:0000256" key="1">
    <source>
        <dbReference type="ARBA" id="ARBA00022801"/>
    </source>
</evidence>
<feature type="short sequence motif" description="GXGXXG" evidence="4">
    <location>
        <begin position="47"/>
        <end position="52"/>
    </location>
</feature>
<keyword evidence="1 4" id="KW-0378">Hydrolase</keyword>
<dbReference type="InterPro" id="IPR016035">
    <property type="entry name" value="Acyl_Trfase/lysoPLipase"/>
</dbReference>
<feature type="signal peptide" evidence="5">
    <location>
        <begin position="1"/>
        <end position="29"/>
    </location>
</feature>
<evidence type="ECO:0000256" key="5">
    <source>
        <dbReference type="SAM" id="SignalP"/>
    </source>
</evidence>
<keyword evidence="3 4" id="KW-0443">Lipid metabolism</keyword>
<dbReference type="PANTHER" id="PTHR14226:SF29">
    <property type="entry name" value="NEUROPATHY TARGET ESTERASE SWS"/>
    <property type="match status" value="1"/>
</dbReference>
<comment type="caution">
    <text evidence="7">The sequence shown here is derived from an EMBL/GenBank/DDBJ whole genome shotgun (WGS) entry which is preliminary data.</text>
</comment>
<feature type="chain" id="PRO_5047131350" evidence="5">
    <location>
        <begin position="30"/>
        <end position="749"/>
    </location>
</feature>
<protein>
    <submittedName>
        <fullName evidence="7">Patatin-like phospholipase family protein</fullName>
    </submittedName>
</protein>
<keyword evidence="2 4" id="KW-0442">Lipid degradation</keyword>
<feature type="domain" description="PNPLA" evidence="6">
    <location>
        <begin position="43"/>
        <end position="235"/>
    </location>
</feature>
<dbReference type="SUPFAM" id="SSF52151">
    <property type="entry name" value="FabD/lysophospholipase-like"/>
    <property type="match status" value="1"/>
</dbReference>
<keyword evidence="5" id="KW-0732">Signal</keyword>
<proteinExistence type="predicted"/>
<dbReference type="RefSeq" id="WP_194930701.1">
    <property type="nucleotide sequence ID" value="NZ_JADLZT010000004.1"/>
</dbReference>
<organism evidence="7 8">
    <name type="scientific">Lysobacter niastensis</name>
    <dbReference type="NCBI Taxonomy" id="380629"/>
    <lineage>
        <taxon>Bacteria</taxon>
        <taxon>Pseudomonadati</taxon>
        <taxon>Pseudomonadota</taxon>
        <taxon>Gammaproteobacteria</taxon>
        <taxon>Lysobacterales</taxon>
        <taxon>Lysobacteraceae</taxon>
        <taxon>Lysobacter</taxon>
    </lineage>
</organism>
<feature type="active site" description="Proton acceptor" evidence="4">
    <location>
        <position position="222"/>
    </location>
</feature>
<dbReference type="InterPro" id="IPR050301">
    <property type="entry name" value="NTE"/>
</dbReference>